<evidence type="ECO:0000259" key="2">
    <source>
        <dbReference type="Pfam" id="PF01636"/>
    </source>
</evidence>
<comment type="caution">
    <text evidence="3">The sequence shown here is derived from an EMBL/GenBank/DDBJ whole genome shotgun (WGS) entry which is preliminary data.</text>
</comment>
<dbReference type="SUPFAM" id="SSF56112">
    <property type="entry name" value="Protein kinase-like (PK-like)"/>
    <property type="match status" value="1"/>
</dbReference>
<organism evidence="3 4">
    <name type="scientific">Nocardia donostiensis</name>
    <dbReference type="NCBI Taxonomy" id="1538463"/>
    <lineage>
        <taxon>Bacteria</taxon>
        <taxon>Bacillati</taxon>
        <taxon>Actinomycetota</taxon>
        <taxon>Actinomycetes</taxon>
        <taxon>Mycobacteriales</taxon>
        <taxon>Nocardiaceae</taxon>
        <taxon>Nocardia</taxon>
    </lineage>
</organism>
<feature type="compositionally biased region" description="Low complexity" evidence="1">
    <location>
        <begin position="134"/>
        <end position="146"/>
    </location>
</feature>
<accession>A0A1W0BB58</accession>
<dbReference type="Gene3D" id="3.90.1200.10">
    <property type="match status" value="1"/>
</dbReference>
<keyword evidence="4" id="KW-1185">Reference proteome</keyword>
<evidence type="ECO:0000313" key="4">
    <source>
        <dbReference type="Proteomes" id="UP000188836"/>
    </source>
</evidence>
<reference evidence="3 4" key="1">
    <citation type="journal article" date="2016" name="Antonie Van Leeuwenhoek">
        <title>Nocardia donostiensis sp. nov., isolated from human respiratory specimens.</title>
        <authorList>
            <person name="Ercibengoa M."/>
            <person name="Bell M."/>
            <person name="Marimon J.M."/>
            <person name="Humrighouse B."/>
            <person name="Klenk H.P."/>
            <person name="Potter G."/>
            <person name="Perez-Trallero E."/>
        </authorList>
    </citation>
    <scope>NUCLEOTIDE SEQUENCE [LARGE SCALE GENOMIC DNA]</scope>
    <source>
        <strain evidence="3 4">X1655</strain>
    </source>
</reference>
<proteinExistence type="predicted"/>
<dbReference type="EMBL" id="MUMY01000020">
    <property type="protein sequence ID" value="ONM46734.1"/>
    <property type="molecule type" value="Genomic_DNA"/>
</dbReference>
<sequence length="146" mass="15991">MHGDYYASNVVVHAGAIVGLSDWDEASLAPPEWELAGAAWEWGDGQTTLDLTAVHQFVDDYLHAGGTATSIDETTLKQLIRARIRSEVAYDRATITGDDDTEEDRAYQERQLCAFRALRPVARMSASTAEHQVPSTGSTPSPRRSN</sequence>
<protein>
    <recommendedName>
        <fullName evidence="2">Aminoglycoside phosphotransferase domain-containing protein</fullName>
    </recommendedName>
</protein>
<gene>
    <name evidence="3" type="ORF">B0T46_20965</name>
</gene>
<dbReference type="STRING" id="1538463.B0T36_05365"/>
<dbReference type="InterPro" id="IPR002575">
    <property type="entry name" value="Aminoglycoside_PTrfase"/>
</dbReference>
<evidence type="ECO:0000256" key="1">
    <source>
        <dbReference type="SAM" id="MobiDB-lite"/>
    </source>
</evidence>
<evidence type="ECO:0000313" key="3">
    <source>
        <dbReference type="EMBL" id="ONM46734.1"/>
    </source>
</evidence>
<dbReference type="Proteomes" id="UP000188836">
    <property type="component" value="Unassembled WGS sequence"/>
</dbReference>
<dbReference type="AlphaFoldDB" id="A0A1W0BB58"/>
<dbReference type="Pfam" id="PF01636">
    <property type="entry name" value="APH"/>
    <property type="match status" value="1"/>
</dbReference>
<feature type="domain" description="Aminoglycoside phosphotransferase" evidence="2">
    <location>
        <begin position="1"/>
        <end position="62"/>
    </location>
</feature>
<feature type="region of interest" description="Disordered" evidence="1">
    <location>
        <begin position="124"/>
        <end position="146"/>
    </location>
</feature>
<name>A0A1W0BB58_9NOCA</name>
<dbReference type="InterPro" id="IPR011009">
    <property type="entry name" value="Kinase-like_dom_sf"/>
</dbReference>